<gene>
    <name evidence="2" type="ORF">GCM10011575_13540</name>
</gene>
<dbReference type="InterPro" id="IPR014914">
    <property type="entry name" value="RES_dom"/>
</dbReference>
<name>A0A917S692_9ACTN</name>
<dbReference type="Proteomes" id="UP000613840">
    <property type="component" value="Unassembled WGS sequence"/>
</dbReference>
<evidence type="ECO:0000313" key="3">
    <source>
        <dbReference type="Proteomes" id="UP000613840"/>
    </source>
</evidence>
<feature type="domain" description="RES" evidence="1">
    <location>
        <begin position="52"/>
        <end position="203"/>
    </location>
</feature>
<evidence type="ECO:0000259" key="1">
    <source>
        <dbReference type="SMART" id="SM00953"/>
    </source>
</evidence>
<dbReference type="EMBL" id="BMMZ01000002">
    <property type="protein sequence ID" value="GGL56378.1"/>
    <property type="molecule type" value="Genomic_DNA"/>
</dbReference>
<sequence length="237" mass="26183">MDYPSQDLVCPDPTRCPVIKPAELGSVLHVEQIAEQTVLYRVYDGAWGYDEPNPGFGDARFSPFDALSDGRRVPVRYVAQTPAGALLETIFHDVHQSAARIIYEGDLRRQLLAHLATPARLNLVDLRDEALGDLGIRRDQLVSTSAEHYPCTRMIAQQLHDAYVDRGAAQGFVWDSRQAELHDSEPALAMVIYTDSYNVGRGGWKRLGPGSQDLFQGPGRLLVDTIANALKATIVSQ</sequence>
<reference evidence="2" key="2">
    <citation type="submission" date="2020-09" db="EMBL/GenBank/DDBJ databases">
        <authorList>
            <person name="Sun Q."/>
            <person name="Zhou Y."/>
        </authorList>
    </citation>
    <scope>NUCLEOTIDE SEQUENCE</scope>
    <source>
        <strain evidence="2">CGMCC 4.7306</strain>
    </source>
</reference>
<organism evidence="2 3">
    <name type="scientific">Microlunatus endophyticus</name>
    <dbReference type="NCBI Taxonomy" id="1716077"/>
    <lineage>
        <taxon>Bacteria</taxon>
        <taxon>Bacillati</taxon>
        <taxon>Actinomycetota</taxon>
        <taxon>Actinomycetes</taxon>
        <taxon>Propionibacteriales</taxon>
        <taxon>Propionibacteriaceae</taxon>
        <taxon>Microlunatus</taxon>
    </lineage>
</organism>
<evidence type="ECO:0000313" key="2">
    <source>
        <dbReference type="EMBL" id="GGL56378.1"/>
    </source>
</evidence>
<reference evidence="2" key="1">
    <citation type="journal article" date="2014" name="Int. J. Syst. Evol. Microbiol.">
        <title>Complete genome sequence of Corynebacterium casei LMG S-19264T (=DSM 44701T), isolated from a smear-ripened cheese.</title>
        <authorList>
            <consortium name="US DOE Joint Genome Institute (JGI-PGF)"/>
            <person name="Walter F."/>
            <person name="Albersmeier A."/>
            <person name="Kalinowski J."/>
            <person name="Ruckert C."/>
        </authorList>
    </citation>
    <scope>NUCLEOTIDE SEQUENCE</scope>
    <source>
        <strain evidence="2">CGMCC 4.7306</strain>
    </source>
</reference>
<accession>A0A917S692</accession>
<keyword evidence="3" id="KW-1185">Reference proteome</keyword>
<protein>
    <recommendedName>
        <fullName evidence="1">RES domain-containing protein</fullName>
    </recommendedName>
</protein>
<dbReference type="Pfam" id="PF08808">
    <property type="entry name" value="RES"/>
    <property type="match status" value="1"/>
</dbReference>
<comment type="caution">
    <text evidence="2">The sequence shown here is derived from an EMBL/GenBank/DDBJ whole genome shotgun (WGS) entry which is preliminary data.</text>
</comment>
<dbReference type="AlphaFoldDB" id="A0A917S692"/>
<dbReference type="SMART" id="SM00953">
    <property type="entry name" value="RES"/>
    <property type="match status" value="1"/>
</dbReference>
<proteinExistence type="predicted"/>